<dbReference type="AlphaFoldDB" id="G0UQM8"/>
<dbReference type="Pfam" id="PF13639">
    <property type="entry name" value="zf-RING_2"/>
    <property type="match status" value="1"/>
</dbReference>
<dbReference type="SMART" id="SM00184">
    <property type="entry name" value="RING"/>
    <property type="match status" value="1"/>
</dbReference>
<dbReference type="GO" id="GO:0061630">
    <property type="term" value="F:ubiquitin protein ligase activity"/>
    <property type="evidence" value="ECO:0007669"/>
    <property type="project" value="UniProtKB-EC"/>
</dbReference>
<evidence type="ECO:0000256" key="1">
    <source>
        <dbReference type="ARBA" id="ARBA00000900"/>
    </source>
</evidence>
<feature type="domain" description="RING-type" evidence="9">
    <location>
        <begin position="65"/>
        <end position="105"/>
    </location>
</feature>
<dbReference type="PANTHER" id="PTHR46463">
    <property type="entry name" value="ZINC FINGER, RING/FYVE/PHD-TYPE"/>
    <property type="match status" value="1"/>
</dbReference>
<keyword evidence="6" id="KW-0833">Ubl conjugation pathway</keyword>
<sequence length="146" mass="15700">MIGPRSTGGAGPDWCKVPRSPLTSCSDLADSSTAALVDPSAMWDVTKESLCAEPMTAGRFQESSCPICLEPFVTNNPAIVVGCDHSFHLQCIEDWRQRSPVCPMCMIVLGGDGLSVVPEGDSQHFRSPYFPVERTSAGRKARPSRG</sequence>
<reference evidence="10" key="1">
    <citation type="journal article" date="2012" name="Proc. Natl. Acad. Sci. U.S.A.">
        <title>Antigenic diversity is generated by distinct evolutionary mechanisms in African trypanosome species.</title>
        <authorList>
            <person name="Jackson A.P."/>
            <person name="Berry A."/>
            <person name="Aslett M."/>
            <person name="Allison H.C."/>
            <person name="Burton P."/>
            <person name="Vavrova-Anderson J."/>
            <person name="Brown R."/>
            <person name="Browne H."/>
            <person name="Corton N."/>
            <person name="Hauser H."/>
            <person name="Gamble J."/>
            <person name="Gilderthorp R."/>
            <person name="Marcello L."/>
            <person name="McQuillan J."/>
            <person name="Otto T.D."/>
            <person name="Quail M.A."/>
            <person name="Sanders M.J."/>
            <person name="van Tonder A."/>
            <person name="Ginger M.L."/>
            <person name="Field M.C."/>
            <person name="Barry J.D."/>
            <person name="Hertz-Fowler C."/>
            <person name="Berriman M."/>
        </authorList>
    </citation>
    <scope>NUCLEOTIDE SEQUENCE</scope>
    <source>
        <strain evidence="10">IL3000</strain>
    </source>
</reference>
<accession>G0UQM8</accession>
<keyword evidence="5 8" id="KW-0863">Zinc-finger</keyword>
<evidence type="ECO:0000313" key="10">
    <source>
        <dbReference type="EMBL" id="CCC91689.1"/>
    </source>
</evidence>
<evidence type="ECO:0000256" key="7">
    <source>
        <dbReference type="ARBA" id="ARBA00022833"/>
    </source>
</evidence>
<evidence type="ECO:0000259" key="9">
    <source>
        <dbReference type="PROSITE" id="PS50089"/>
    </source>
</evidence>
<dbReference type="SUPFAM" id="SSF57850">
    <property type="entry name" value="RING/U-box"/>
    <property type="match status" value="1"/>
</dbReference>
<dbReference type="InterPro" id="IPR001841">
    <property type="entry name" value="Znf_RING"/>
</dbReference>
<organism evidence="10">
    <name type="scientific">Trypanosoma congolense (strain IL3000)</name>
    <dbReference type="NCBI Taxonomy" id="1068625"/>
    <lineage>
        <taxon>Eukaryota</taxon>
        <taxon>Discoba</taxon>
        <taxon>Euglenozoa</taxon>
        <taxon>Kinetoplastea</taxon>
        <taxon>Metakinetoplastina</taxon>
        <taxon>Trypanosomatida</taxon>
        <taxon>Trypanosomatidae</taxon>
        <taxon>Trypanosoma</taxon>
        <taxon>Nannomonas</taxon>
    </lineage>
</organism>
<dbReference type="PROSITE" id="PS50089">
    <property type="entry name" value="ZF_RING_2"/>
    <property type="match status" value="1"/>
</dbReference>
<feature type="non-terminal residue" evidence="10">
    <location>
        <position position="146"/>
    </location>
</feature>
<keyword evidence="4" id="KW-0479">Metal-binding</keyword>
<evidence type="ECO:0000256" key="2">
    <source>
        <dbReference type="ARBA" id="ARBA00012483"/>
    </source>
</evidence>
<keyword evidence="3" id="KW-0808">Transferase</keyword>
<evidence type="ECO:0000256" key="3">
    <source>
        <dbReference type="ARBA" id="ARBA00022679"/>
    </source>
</evidence>
<evidence type="ECO:0000256" key="5">
    <source>
        <dbReference type="ARBA" id="ARBA00022771"/>
    </source>
</evidence>
<name>G0UQM8_TRYCI</name>
<dbReference type="PANTHER" id="PTHR46463:SF74">
    <property type="entry name" value="RING-TYPE DOMAIN-CONTAINING PROTEIN"/>
    <property type="match status" value="1"/>
</dbReference>
<gene>
    <name evidence="10" type="ORF">TCIL3000_7_5030</name>
</gene>
<dbReference type="EMBL" id="HE575320">
    <property type="protein sequence ID" value="CCC91689.1"/>
    <property type="molecule type" value="Genomic_DNA"/>
</dbReference>
<keyword evidence="7" id="KW-0862">Zinc</keyword>
<evidence type="ECO:0000256" key="8">
    <source>
        <dbReference type="PROSITE-ProRule" id="PRU00175"/>
    </source>
</evidence>
<evidence type="ECO:0000256" key="6">
    <source>
        <dbReference type="ARBA" id="ARBA00022786"/>
    </source>
</evidence>
<protein>
    <recommendedName>
        <fullName evidence="2">RING-type E3 ubiquitin transferase</fullName>
        <ecNumber evidence="2">2.3.2.27</ecNumber>
    </recommendedName>
</protein>
<proteinExistence type="predicted"/>
<dbReference type="GO" id="GO:0008270">
    <property type="term" value="F:zinc ion binding"/>
    <property type="evidence" value="ECO:0007669"/>
    <property type="project" value="UniProtKB-KW"/>
</dbReference>
<dbReference type="Gene3D" id="3.30.40.10">
    <property type="entry name" value="Zinc/RING finger domain, C3HC4 (zinc finger)"/>
    <property type="match status" value="1"/>
</dbReference>
<evidence type="ECO:0000256" key="4">
    <source>
        <dbReference type="ARBA" id="ARBA00022723"/>
    </source>
</evidence>
<dbReference type="EC" id="2.3.2.27" evidence="2"/>
<comment type="catalytic activity">
    <reaction evidence="1">
        <text>S-ubiquitinyl-[E2 ubiquitin-conjugating enzyme]-L-cysteine + [acceptor protein]-L-lysine = [E2 ubiquitin-conjugating enzyme]-L-cysteine + N(6)-ubiquitinyl-[acceptor protein]-L-lysine.</text>
        <dbReference type="EC" id="2.3.2.27"/>
    </reaction>
</comment>
<dbReference type="InterPro" id="IPR013083">
    <property type="entry name" value="Znf_RING/FYVE/PHD"/>
</dbReference>
<dbReference type="VEuPathDB" id="TriTrypDB:TcIL3000_7_5030"/>